<dbReference type="InterPro" id="IPR011990">
    <property type="entry name" value="TPR-like_helical_dom_sf"/>
</dbReference>
<gene>
    <name evidence="1" type="ORF">GGB84_001723</name>
</gene>
<organism evidence="1">
    <name type="scientific">Escherichia coli</name>
    <dbReference type="NCBI Taxonomy" id="562"/>
    <lineage>
        <taxon>Bacteria</taxon>
        <taxon>Pseudomonadati</taxon>
        <taxon>Pseudomonadota</taxon>
        <taxon>Gammaproteobacteria</taxon>
        <taxon>Enterobacterales</taxon>
        <taxon>Enterobacteriaceae</taxon>
        <taxon>Escherichia</taxon>
    </lineage>
</organism>
<reference evidence="1" key="2">
    <citation type="submission" date="2020-02" db="EMBL/GenBank/DDBJ databases">
        <authorList>
            <consortium name="NCBI Pathogen Detection Project"/>
        </authorList>
    </citation>
    <scope>NUCLEOTIDE SEQUENCE</scope>
    <source>
        <strain evidence="1">1839</strain>
    </source>
</reference>
<proteinExistence type="predicted"/>
<name>A0A765T5C7_ECOLX</name>
<protein>
    <submittedName>
        <fullName evidence="1">Sel1 repeat family protein</fullName>
    </submittedName>
</protein>
<sequence>MNKKIFYTFAIFIVAFITCISQPKKTTLRDKTMAHYVFTYLSSPGGIPFATAATELSAIHGHSTSQYSLAGFYLHGSDGKPLDYTQARYWYEQSAEQGNPRAQSKLGWIYLKGLGVRPDTRMAIIWYKLAAEQGDIHAQYTLGLIYRNGTGINVNNYEARKWLTLTADQHYKNSEKLLAELPIH</sequence>
<dbReference type="PANTHER" id="PTHR11102">
    <property type="entry name" value="SEL-1-LIKE PROTEIN"/>
    <property type="match status" value="1"/>
</dbReference>
<dbReference type="Pfam" id="PF08238">
    <property type="entry name" value="Sel1"/>
    <property type="match status" value="3"/>
</dbReference>
<dbReference type="EMBL" id="DAAYTU010000008">
    <property type="protein sequence ID" value="HAG5770094.1"/>
    <property type="molecule type" value="Genomic_DNA"/>
</dbReference>
<accession>A0A765T5C7</accession>
<dbReference type="PANTHER" id="PTHR11102:SF160">
    <property type="entry name" value="ERAD-ASSOCIATED E3 UBIQUITIN-PROTEIN LIGASE COMPONENT HRD3"/>
    <property type="match status" value="1"/>
</dbReference>
<reference evidence="1" key="1">
    <citation type="journal article" date="2018" name="Genome Biol.">
        <title>SKESA: strategic k-mer extension for scrupulous assemblies.</title>
        <authorList>
            <person name="Souvorov A."/>
            <person name="Agarwala R."/>
            <person name="Lipman D.J."/>
        </authorList>
    </citation>
    <scope>NUCLEOTIDE SEQUENCE [LARGE SCALE GENOMIC DNA]</scope>
    <source>
        <strain evidence="1">1839</strain>
    </source>
</reference>
<dbReference type="SUPFAM" id="SSF81901">
    <property type="entry name" value="HCP-like"/>
    <property type="match status" value="1"/>
</dbReference>
<dbReference type="SMART" id="SM00671">
    <property type="entry name" value="SEL1"/>
    <property type="match status" value="3"/>
</dbReference>
<dbReference type="InterPro" id="IPR050767">
    <property type="entry name" value="Sel1_AlgK"/>
</dbReference>
<evidence type="ECO:0000313" key="1">
    <source>
        <dbReference type="EMBL" id="HAG5770094.1"/>
    </source>
</evidence>
<dbReference type="AlphaFoldDB" id="A0A765T5C7"/>
<comment type="caution">
    <text evidence="1">The sequence shown here is derived from an EMBL/GenBank/DDBJ whole genome shotgun (WGS) entry which is preliminary data.</text>
</comment>
<dbReference type="Gene3D" id="1.25.40.10">
    <property type="entry name" value="Tetratricopeptide repeat domain"/>
    <property type="match status" value="1"/>
</dbReference>
<dbReference type="InterPro" id="IPR006597">
    <property type="entry name" value="Sel1-like"/>
</dbReference>